<keyword evidence="2" id="KW-1185">Reference proteome</keyword>
<dbReference type="Gramene" id="OPUNC12G12100.1">
    <property type="protein sequence ID" value="OPUNC12G12100.1"/>
    <property type="gene ID" value="OPUNC12G12100"/>
</dbReference>
<accession>A0A0E0MMV6</accession>
<evidence type="ECO:0000313" key="1">
    <source>
        <dbReference type="EnsemblPlants" id="OPUNC12G12100.1"/>
    </source>
</evidence>
<reference evidence="1" key="2">
    <citation type="submission" date="2018-05" db="EMBL/GenBank/DDBJ databases">
        <title>OpunRS2 (Oryza punctata Reference Sequence Version 2).</title>
        <authorList>
            <person name="Zhang J."/>
            <person name="Kudrna D."/>
            <person name="Lee S."/>
            <person name="Talag J."/>
            <person name="Welchert J."/>
            <person name="Wing R.A."/>
        </authorList>
    </citation>
    <scope>NUCLEOTIDE SEQUENCE [LARGE SCALE GENOMIC DNA]</scope>
</reference>
<dbReference type="AlphaFoldDB" id="A0A0E0MMV6"/>
<protein>
    <submittedName>
        <fullName evidence="1">Uncharacterized protein</fullName>
    </submittedName>
</protein>
<dbReference type="HOGENOM" id="CLU_1920501_0_0_1"/>
<evidence type="ECO:0000313" key="2">
    <source>
        <dbReference type="Proteomes" id="UP000026962"/>
    </source>
</evidence>
<sequence length="132" mass="14114">MDYYVAVDVGVLCVGVGESLAVPLADSTTATPVGAVSLLEGIVMVFFHISHKSPGENLVPAFGRAAAALRVVSSLGRRFGETVGYDIVCRQGWGPAPFPIRQHTVFLRDGWTLLPSLKLSKDQSQVNHPDIP</sequence>
<dbReference type="EnsemblPlants" id="OPUNC12G12100.1">
    <property type="protein sequence ID" value="OPUNC12G12100.1"/>
    <property type="gene ID" value="OPUNC12G12100"/>
</dbReference>
<name>A0A0E0MMV6_ORYPU</name>
<proteinExistence type="predicted"/>
<reference evidence="1" key="1">
    <citation type="submission" date="2015-04" db="UniProtKB">
        <authorList>
            <consortium name="EnsemblPlants"/>
        </authorList>
    </citation>
    <scope>IDENTIFICATION</scope>
</reference>
<dbReference type="Proteomes" id="UP000026962">
    <property type="component" value="Chromosome 12"/>
</dbReference>
<organism evidence="1">
    <name type="scientific">Oryza punctata</name>
    <name type="common">Red rice</name>
    <dbReference type="NCBI Taxonomy" id="4537"/>
    <lineage>
        <taxon>Eukaryota</taxon>
        <taxon>Viridiplantae</taxon>
        <taxon>Streptophyta</taxon>
        <taxon>Embryophyta</taxon>
        <taxon>Tracheophyta</taxon>
        <taxon>Spermatophyta</taxon>
        <taxon>Magnoliopsida</taxon>
        <taxon>Liliopsida</taxon>
        <taxon>Poales</taxon>
        <taxon>Poaceae</taxon>
        <taxon>BOP clade</taxon>
        <taxon>Oryzoideae</taxon>
        <taxon>Oryzeae</taxon>
        <taxon>Oryzinae</taxon>
        <taxon>Oryza</taxon>
    </lineage>
</organism>